<accession>A0A5E4M3T7</accession>
<dbReference type="AlphaFoldDB" id="A0A5E4M3T7"/>
<name>A0A5E4M3T7_9HEMI</name>
<sequence length="149" mass="17510">MAQREIYDGRQRTKFTDLTNNVILEVTDAIKPDKGWYKLSSAMYTAFGCKCFGEIKRSFAEANKIQELTRPLVINIKRIFEKLFNDKLLCSYSFHGIRAKKSFSSWNIYSVIIEAIRKDSMFCNIQDREIEDTIQKYLAQEPFVVKRNE</sequence>
<evidence type="ECO:0000313" key="1">
    <source>
        <dbReference type="EMBL" id="VVC24502.1"/>
    </source>
</evidence>
<dbReference type="Proteomes" id="UP000325440">
    <property type="component" value="Unassembled WGS sequence"/>
</dbReference>
<proteinExistence type="predicted"/>
<protein>
    <submittedName>
        <fullName evidence="1">Uncharacterized protein</fullName>
    </submittedName>
</protein>
<organism evidence="1 2">
    <name type="scientific">Cinara cedri</name>
    <dbReference type="NCBI Taxonomy" id="506608"/>
    <lineage>
        <taxon>Eukaryota</taxon>
        <taxon>Metazoa</taxon>
        <taxon>Ecdysozoa</taxon>
        <taxon>Arthropoda</taxon>
        <taxon>Hexapoda</taxon>
        <taxon>Insecta</taxon>
        <taxon>Pterygota</taxon>
        <taxon>Neoptera</taxon>
        <taxon>Paraneoptera</taxon>
        <taxon>Hemiptera</taxon>
        <taxon>Sternorrhyncha</taxon>
        <taxon>Aphidomorpha</taxon>
        <taxon>Aphidoidea</taxon>
        <taxon>Aphididae</taxon>
        <taxon>Lachninae</taxon>
        <taxon>Cinara</taxon>
    </lineage>
</organism>
<gene>
    <name evidence="1" type="ORF">CINCED_3A000722</name>
</gene>
<dbReference type="OrthoDB" id="6603096at2759"/>
<evidence type="ECO:0000313" key="2">
    <source>
        <dbReference type="Proteomes" id="UP000325440"/>
    </source>
</evidence>
<reference evidence="1 2" key="1">
    <citation type="submission" date="2019-08" db="EMBL/GenBank/DDBJ databases">
        <authorList>
            <person name="Alioto T."/>
            <person name="Alioto T."/>
            <person name="Gomez Garrido J."/>
        </authorList>
    </citation>
    <scope>NUCLEOTIDE SEQUENCE [LARGE SCALE GENOMIC DNA]</scope>
</reference>
<dbReference type="EMBL" id="CABPRJ010000003">
    <property type="protein sequence ID" value="VVC24502.1"/>
    <property type="molecule type" value="Genomic_DNA"/>
</dbReference>
<keyword evidence="2" id="KW-1185">Reference proteome</keyword>